<reference evidence="14 15" key="1">
    <citation type="submission" date="2015-02" db="EMBL/GenBank/DDBJ databases">
        <authorList>
            <person name="Slaby B."/>
            <person name="Hentschel U."/>
        </authorList>
    </citation>
    <scope>NUCLEOTIDE SEQUENCE [LARGE SCALE GENOMIC DNA]</scope>
    <source>
        <strain evidence="14">15L</strain>
    </source>
</reference>
<keyword evidence="5 8" id="KW-0443">Lipid metabolism</keyword>
<feature type="binding site" evidence="8">
    <location>
        <position position="229"/>
    </location>
    <ligand>
        <name>sn-glycerol 3-phosphate</name>
        <dbReference type="ChEBI" id="CHEBI:57597"/>
    </ligand>
</feature>
<feature type="binding site" evidence="8">
    <location>
        <position position="227"/>
    </location>
    <ligand>
        <name>sn-glycerol 3-phosphate</name>
        <dbReference type="ChEBI" id="CHEBI:57597"/>
    </ligand>
</feature>
<feature type="active site" description="Proton acceptor" evidence="8 9">
    <location>
        <position position="164"/>
    </location>
</feature>
<feature type="binding site" evidence="8">
    <location>
        <position position="35"/>
    </location>
    <ligand>
        <name>NADPH</name>
        <dbReference type="ChEBI" id="CHEBI:57783"/>
    </ligand>
</feature>
<dbReference type="GO" id="GO:0046168">
    <property type="term" value="P:glycerol-3-phosphate catabolic process"/>
    <property type="evidence" value="ECO:0007669"/>
    <property type="project" value="InterPro"/>
</dbReference>
<feature type="binding site" evidence="8">
    <location>
        <position position="81"/>
    </location>
    <ligand>
        <name>sn-glycerol 3-phosphate</name>
        <dbReference type="ChEBI" id="CHEBI:57597"/>
    </ligand>
</feature>
<reference evidence="14 15" key="2">
    <citation type="submission" date="2015-05" db="EMBL/GenBank/DDBJ databases">
        <title>Lifestyle Evolution in Cyanobacterial Symbionts of Sponges.</title>
        <authorList>
            <person name="Burgsdorf I."/>
            <person name="Slaby B.M."/>
            <person name="Handley K.M."/>
            <person name="Haber M."/>
            <person name="Blom J."/>
            <person name="Marshall C.W."/>
            <person name="Gilbert J.A."/>
            <person name="Hentschel U."/>
            <person name="Steindler L."/>
        </authorList>
    </citation>
    <scope>NUCLEOTIDE SEQUENCE [LARGE SCALE GENOMIC DNA]</scope>
    <source>
        <strain evidence="14">15L</strain>
    </source>
</reference>
<feature type="binding site" evidence="8">
    <location>
        <position position="228"/>
    </location>
    <ligand>
        <name>sn-glycerol 3-phosphate</name>
        <dbReference type="ChEBI" id="CHEBI:57597"/>
    </ligand>
</feature>
<dbReference type="UniPathway" id="UPA00940"/>
<feature type="binding site" evidence="11">
    <location>
        <position position="228"/>
    </location>
    <ligand>
        <name>NAD(+)</name>
        <dbReference type="ChEBI" id="CHEBI:57540"/>
    </ligand>
</feature>
<dbReference type="GO" id="GO:0006650">
    <property type="term" value="P:glycerophospholipid metabolic process"/>
    <property type="evidence" value="ECO:0007669"/>
    <property type="project" value="UniProtKB-UniRule"/>
</dbReference>
<keyword evidence="2 8" id="KW-0444">Lipid biosynthesis</keyword>
<dbReference type="NCBIfam" id="NF000942">
    <property type="entry name" value="PRK00094.1-4"/>
    <property type="match status" value="1"/>
</dbReference>
<evidence type="ECO:0000256" key="6">
    <source>
        <dbReference type="ARBA" id="ARBA00023209"/>
    </source>
</evidence>
<feature type="domain" description="Glycerol-3-phosphate dehydrogenase NAD-dependent C-terminal" evidence="13">
    <location>
        <begin position="153"/>
        <end position="293"/>
    </location>
</feature>
<dbReference type="EMBL" id="JYFQ01000008">
    <property type="protein sequence ID" value="KKZ14632.1"/>
    <property type="molecule type" value="Genomic_DNA"/>
</dbReference>
<protein>
    <recommendedName>
        <fullName evidence="8">Glycerol-3-phosphate dehydrogenase [NAD(P)+]</fullName>
        <ecNumber evidence="8">1.1.1.94</ecNumber>
    </recommendedName>
    <alternativeName>
        <fullName evidence="8">NAD(P)(+)-dependent glycerol-3-phosphate dehydrogenase</fullName>
    </alternativeName>
    <alternativeName>
        <fullName evidence="8">NAD(P)H-dependent dihydroxyacetone-phosphate reductase</fullName>
    </alternativeName>
</protein>
<evidence type="ECO:0000256" key="2">
    <source>
        <dbReference type="ARBA" id="ARBA00022516"/>
    </source>
</evidence>
<evidence type="ECO:0000259" key="12">
    <source>
        <dbReference type="Pfam" id="PF01210"/>
    </source>
</evidence>
<dbReference type="InterPro" id="IPR011128">
    <property type="entry name" value="G3P_DH_NAD-dep_N"/>
</dbReference>
<dbReference type="PIRSF" id="PIRSF000114">
    <property type="entry name" value="Glycerol-3-P_dh"/>
    <property type="match status" value="1"/>
</dbReference>
<dbReference type="InterPro" id="IPR013328">
    <property type="entry name" value="6PGD_dom2"/>
</dbReference>
<evidence type="ECO:0000256" key="1">
    <source>
        <dbReference type="ARBA" id="ARBA00011009"/>
    </source>
</evidence>
<organism evidence="14 15">
    <name type="scientific">Candidatus Synechococcus spongiarum 15L</name>
    <dbReference type="NCBI Taxonomy" id="1608419"/>
    <lineage>
        <taxon>Bacteria</taxon>
        <taxon>Bacillati</taxon>
        <taxon>Cyanobacteriota</taxon>
        <taxon>Cyanophyceae</taxon>
        <taxon>Synechococcales</taxon>
        <taxon>Synechococcaceae</taxon>
        <taxon>Synechococcus</taxon>
    </lineage>
</organism>
<comment type="caution">
    <text evidence="8">Lacks conserved residue(s) required for the propagation of feature annotation.</text>
</comment>
<comment type="caution">
    <text evidence="14">The sequence shown here is derived from an EMBL/GenBank/DDBJ whole genome shotgun (WGS) entry which is preliminary data.</text>
</comment>
<comment type="subcellular location">
    <subcellularLocation>
        <location evidence="8">Cytoplasm</location>
    </subcellularLocation>
</comment>
<dbReference type="STRING" id="431041.FLM9_875"/>
<dbReference type="Proteomes" id="UP000035037">
    <property type="component" value="Unassembled WGS sequence"/>
</dbReference>
<sequence length="316" mass="32948">MARTTIALLGLGLWGQCLARLFRSSGHQVQGWSRRLGGDPGDCLSDADLLVSAVSMAALTSLAPRLSHVIPPGLPLVSCSKGITVDTLLTPLAVWRQFCPQARGLVLSGPNLSAELQQGLPAATVLSSNHTALAMELQHVLSSRQLRIYCNDDPRGTELAGALKNTMVIAAGVSDGLGLGSNAKASLLCRGLNEMGVVLGALGGQPHTLYGLAGLGDLLATANSPLSRNYRFGFELGRGKTPAAAEACCEGTVEGIPTTHAVVALAERHGFSVPIARQVLQLLEQHTTPAESVASLMERNLRPETKLAAEVGLSSQ</sequence>
<dbReference type="AlphaFoldDB" id="A0A0G8AZ20"/>
<dbReference type="EC" id="1.1.1.94" evidence="8"/>
<keyword evidence="4 8" id="KW-0520">NAD</keyword>
<feature type="binding site" evidence="8">
    <location>
        <position position="164"/>
    </location>
    <ligand>
        <name>sn-glycerol 3-phosphate</name>
        <dbReference type="ChEBI" id="CHEBI:57597"/>
    </ligand>
</feature>
<gene>
    <name evidence="8" type="primary">gpsA</name>
    <name evidence="14" type="ORF">TQ37_00525</name>
</gene>
<feature type="binding site" evidence="8">
    <location>
        <position position="113"/>
    </location>
    <ligand>
        <name>NADPH</name>
        <dbReference type="ChEBI" id="CHEBI:57783"/>
    </ligand>
</feature>
<keyword evidence="8" id="KW-0521">NADP</keyword>
<feature type="domain" description="Glycerol-3-phosphate dehydrogenase NAD-dependent N-terminal" evidence="12">
    <location>
        <begin position="39"/>
        <end position="133"/>
    </location>
</feature>
<proteinExistence type="inferred from homology"/>
<feature type="binding site" evidence="8">
    <location>
        <position position="34"/>
    </location>
    <ligand>
        <name>NADPH</name>
        <dbReference type="ChEBI" id="CHEBI:57783"/>
    </ligand>
</feature>
<dbReference type="GO" id="GO:0141152">
    <property type="term" value="F:glycerol-3-phosphate dehydrogenase (NAD+) activity"/>
    <property type="evidence" value="ECO:0007669"/>
    <property type="project" value="RHEA"/>
</dbReference>
<feature type="binding site" evidence="8">
    <location>
        <position position="14"/>
    </location>
    <ligand>
        <name>NADPH</name>
        <dbReference type="ChEBI" id="CHEBI:57783"/>
    </ligand>
</feature>
<comment type="pathway">
    <text evidence="8">Membrane lipid metabolism; glycerophospholipid metabolism.</text>
</comment>
<evidence type="ECO:0000256" key="9">
    <source>
        <dbReference type="PIRSR" id="PIRSR000114-1"/>
    </source>
</evidence>
<comment type="function">
    <text evidence="8">Catalyzes the reduction of the glycolytic intermediate dihydroxyacetone phosphate (DHAP) to sn-glycerol 3-phosphate (G3P), the key precursor for phospholipid synthesis.</text>
</comment>
<dbReference type="SUPFAM" id="SSF48179">
    <property type="entry name" value="6-phosphogluconate dehydrogenase C-terminal domain-like"/>
    <property type="match status" value="1"/>
</dbReference>
<feature type="binding site" evidence="8">
    <location>
        <position position="254"/>
    </location>
    <ligand>
        <name>NADPH</name>
        <dbReference type="ChEBI" id="CHEBI:57783"/>
    </ligand>
</feature>
<dbReference type="GO" id="GO:0046167">
    <property type="term" value="P:glycerol-3-phosphate biosynthetic process"/>
    <property type="evidence" value="ECO:0007669"/>
    <property type="project" value="UniProtKB-UniRule"/>
</dbReference>
<evidence type="ECO:0000259" key="13">
    <source>
        <dbReference type="Pfam" id="PF07479"/>
    </source>
</evidence>
<accession>A0A0G8AZ20</accession>
<feature type="binding site" evidence="10">
    <location>
        <position position="81"/>
    </location>
    <ligand>
        <name>substrate</name>
    </ligand>
</feature>
<dbReference type="PATRIC" id="fig|1608419.3.peg.2292"/>
<keyword evidence="8" id="KW-0547">Nucleotide-binding</keyword>
<dbReference type="InterPro" id="IPR006168">
    <property type="entry name" value="G3P_DH_NAD-dep"/>
</dbReference>
<dbReference type="GO" id="GO:0141153">
    <property type="term" value="F:glycerol-3-phosphate dehydrogenase (NADP+) activity"/>
    <property type="evidence" value="ECO:0007669"/>
    <property type="project" value="RHEA"/>
</dbReference>
<feature type="binding site" evidence="8">
    <location>
        <position position="81"/>
    </location>
    <ligand>
        <name>NADPH</name>
        <dbReference type="ChEBI" id="CHEBI:57783"/>
    </ligand>
</feature>
<evidence type="ECO:0000256" key="7">
    <source>
        <dbReference type="ARBA" id="ARBA00023264"/>
    </source>
</evidence>
<dbReference type="Pfam" id="PF01210">
    <property type="entry name" value="NAD_Gly3P_dh_N"/>
    <property type="match status" value="1"/>
</dbReference>
<evidence type="ECO:0000256" key="8">
    <source>
        <dbReference type="HAMAP-Rule" id="MF_00394"/>
    </source>
</evidence>
<dbReference type="Pfam" id="PF07479">
    <property type="entry name" value="NAD_Gly3P_dh_C"/>
    <property type="match status" value="1"/>
</dbReference>
<dbReference type="HAMAP" id="MF_00394">
    <property type="entry name" value="NAD_Glyc3P_dehydrog"/>
    <property type="match status" value="1"/>
</dbReference>
<evidence type="ECO:0000256" key="10">
    <source>
        <dbReference type="PIRSR" id="PIRSR000114-2"/>
    </source>
</evidence>
<dbReference type="GO" id="GO:0005829">
    <property type="term" value="C:cytosol"/>
    <property type="evidence" value="ECO:0007669"/>
    <property type="project" value="TreeGrafter"/>
</dbReference>
<dbReference type="InterPro" id="IPR008927">
    <property type="entry name" value="6-PGluconate_DH-like_C_sf"/>
</dbReference>
<evidence type="ECO:0000313" key="15">
    <source>
        <dbReference type="Proteomes" id="UP000035037"/>
    </source>
</evidence>
<feature type="binding site" evidence="8">
    <location>
        <position position="109"/>
    </location>
    <ligand>
        <name>sn-glycerol 3-phosphate</name>
        <dbReference type="ChEBI" id="CHEBI:57597"/>
    </ligand>
</feature>
<evidence type="ECO:0000256" key="11">
    <source>
        <dbReference type="PIRSR" id="PIRSR000114-3"/>
    </source>
</evidence>
<feature type="binding site" evidence="8">
    <location>
        <position position="228"/>
    </location>
    <ligand>
        <name>NADPH</name>
        <dbReference type="ChEBI" id="CHEBI:57783"/>
    </ligand>
</feature>
<dbReference type="GO" id="GO:0008654">
    <property type="term" value="P:phospholipid biosynthetic process"/>
    <property type="evidence" value="ECO:0007669"/>
    <property type="project" value="UniProtKB-KW"/>
</dbReference>
<comment type="catalytic activity">
    <reaction evidence="8">
        <text>sn-glycerol 3-phosphate + NAD(+) = dihydroxyacetone phosphate + NADH + H(+)</text>
        <dbReference type="Rhea" id="RHEA:11092"/>
        <dbReference type="ChEBI" id="CHEBI:15378"/>
        <dbReference type="ChEBI" id="CHEBI:57540"/>
        <dbReference type="ChEBI" id="CHEBI:57597"/>
        <dbReference type="ChEBI" id="CHEBI:57642"/>
        <dbReference type="ChEBI" id="CHEBI:57945"/>
        <dbReference type="EC" id="1.1.1.94"/>
    </reaction>
</comment>
<dbReference type="GO" id="GO:0005975">
    <property type="term" value="P:carbohydrate metabolic process"/>
    <property type="evidence" value="ECO:0007669"/>
    <property type="project" value="InterPro"/>
</dbReference>
<name>A0A0G8AZ20_9SYNE</name>
<evidence type="ECO:0000313" key="14">
    <source>
        <dbReference type="EMBL" id="KKZ14632.1"/>
    </source>
</evidence>
<comment type="similarity">
    <text evidence="1 8">Belongs to the NAD-dependent glycerol-3-phosphate dehydrogenase family.</text>
</comment>
<comment type="catalytic activity">
    <reaction evidence="8">
        <text>sn-glycerol 3-phosphate + NADP(+) = dihydroxyacetone phosphate + NADPH + H(+)</text>
        <dbReference type="Rhea" id="RHEA:11096"/>
        <dbReference type="ChEBI" id="CHEBI:15378"/>
        <dbReference type="ChEBI" id="CHEBI:57597"/>
        <dbReference type="ChEBI" id="CHEBI:57642"/>
        <dbReference type="ChEBI" id="CHEBI:57783"/>
        <dbReference type="ChEBI" id="CHEBI:58349"/>
        <dbReference type="EC" id="1.1.1.94"/>
    </reaction>
</comment>
<evidence type="ECO:0000256" key="4">
    <source>
        <dbReference type="ARBA" id="ARBA00023027"/>
    </source>
</evidence>
<feature type="binding site" evidence="10">
    <location>
        <begin position="228"/>
        <end position="229"/>
    </location>
    <ligand>
        <name>substrate</name>
    </ligand>
</feature>
<keyword evidence="7 8" id="KW-1208">Phospholipid metabolism</keyword>
<feature type="binding site" evidence="8">
    <location>
        <position position="217"/>
    </location>
    <ligand>
        <name>sn-glycerol 3-phosphate</name>
        <dbReference type="ChEBI" id="CHEBI:57597"/>
    </ligand>
</feature>
<dbReference type="PANTHER" id="PTHR11728:SF1">
    <property type="entry name" value="GLYCEROL-3-PHOSPHATE DEHYDROGENASE [NAD(+)] 2, CHLOROPLASTIC"/>
    <property type="match status" value="1"/>
</dbReference>
<dbReference type="NCBIfam" id="NF000940">
    <property type="entry name" value="PRK00094.1-2"/>
    <property type="match status" value="1"/>
</dbReference>
<dbReference type="Gene3D" id="3.40.50.720">
    <property type="entry name" value="NAD(P)-binding Rossmann-like Domain"/>
    <property type="match status" value="1"/>
</dbReference>
<evidence type="ECO:0000256" key="5">
    <source>
        <dbReference type="ARBA" id="ARBA00023098"/>
    </source>
</evidence>
<dbReference type="GO" id="GO:0051287">
    <property type="term" value="F:NAD binding"/>
    <property type="evidence" value="ECO:0007669"/>
    <property type="project" value="InterPro"/>
</dbReference>
<keyword evidence="3 8" id="KW-0560">Oxidoreductase</keyword>
<evidence type="ECO:0000256" key="3">
    <source>
        <dbReference type="ARBA" id="ARBA00023002"/>
    </source>
</evidence>
<keyword evidence="8" id="KW-0963">Cytoplasm</keyword>
<dbReference type="InterPro" id="IPR006109">
    <property type="entry name" value="G3P_DH_NAD-dep_C"/>
</dbReference>
<dbReference type="Gene3D" id="1.10.1040.10">
    <property type="entry name" value="N-(1-d-carboxylethyl)-l-norvaline Dehydrogenase, domain 2"/>
    <property type="match status" value="1"/>
</dbReference>
<keyword evidence="6 8" id="KW-0594">Phospholipid biosynthesis</keyword>
<dbReference type="InterPro" id="IPR036291">
    <property type="entry name" value="NAD(P)-bd_dom_sf"/>
</dbReference>
<dbReference type="SUPFAM" id="SSF51735">
    <property type="entry name" value="NAD(P)-binding Rossmann-fold domains"/>
    <property type="match status" value="1"/>
</dbReference>
<dbReference type="PANTHER" id="PTHR11728">
    <property type="entry name" value="GLYCEROL-3-PHOSPHATE DEHYDROGENASE"/>
    <property type="match status" value="1"/>
</dbReference>